<evidence type="ECO:0008006" key="5">
    <source>
        <dbReference type="Google" id="ProtNLM"/>
    </source>
</evidence>
<name>A0ABN1TGX2_9ACTN</name>
<gene>
    <name evidence="3" type="ORF">GCM10009663_20820</name>
</gene>
<evidence type="ECO:0000256" key="1">
    <source>
        <dbReference type="SAM" id="MobiDB-lite"/>
    </source>
</evidence>
<evidence type="ECO:0000256" key="2">
    <source>
        <dbReference type="SAM" id="SignalP"/>
    </source>
</evidence>
<feature type="chain" id="PRO_5047440075" description="Lipoprotein" evidence="2">
    <location>
        <begin position="29"/>
        <end position="490"/>
    </location>
</feature>
<feature type="signal peptide" evidence="2">
    <location>
        <begin position="1"/>
        <end position="28"/>
    </location>
</feature>
<organism evidence="3 4">
    <name type="scientific">Kitasatospora arboriphila</name>
    <dbReference type="NCBI Taxonomy" id="258052"/>
    <lineage>
        <taxon>Bacteria</taxon>
        <taxon>Bacillati</taxon>
        <taxon>Actinomycetota</taxon>
        <taxon>Actinomycetes</taxon>
        <taxon>Kitasatosporales</taxon>
        <taxon>Streptomycetaceae</taxon>
        <taxon>Kitasatospora</taxon>
    </lineage>
</organism>
<dbReference type="RefSeq" id="WP_344623231.1">
    <property type="nucleotide sequence ID" value="NZ_BAAALD010000014.1"/>
</dbReference>
<dbReference type="EMBL" id="BAAALD010000014">
    <property type="protein sequence ID" value="GAA1078617.1"/>
    <property type="molecule type" value="Genomic_DNA"/>
</dbReference>
<feature type="region of interest" description="Disordered" evidence="1">
    <location>
        <begin position="46"/>
        <end position="78"/>
    </location>
</feature>
<keyword evidence="4" id="KW-1185">Reference proteome</keyword>
<sequence>MSIRSRALPALATGLLLTATGCAASAPAAEPALAAAALTTETAPAAPAATAPSSTDTRAAAAPTAAVAAPATAGEPAAGTGRTVSLVAYDPASGHATLRTGNPGHAKNPGSTGTPASTGKTPAPSRTTGAPHGPDATASASASAAPDTVRTGQLIASPPTPAAPRGALVAVTGVQKTAGDEVEVTTRPAEVAELLGATATEQHQAIDVHGIRVQPLVKDLKVGFTTRPGGGNGSASAQLSLDAGTSVPLPGGAKADLAAGIRLSPSVDFSYDGRGILKGGIEKARVGFGLGAHADWKVGATLAASPNPLRVPLAKLSASPVLTVAGFPVVVNLDLTCYLTVGADGKLTVEAEQDLDGAWSVHADYAKGKGWTTTADPGTTTVGPVRAKLSGDATLRTGLTAEASVGLYDTVGVAASVEPYLHTRVAGSVTLDTTGKPPHVEGSWTNTAGLDINGRLYAQIKILGTPLLKADLPLPAFHREWPLPSLSTTH</sequence>
<keyword evidence="2" id="KW-0732">Signal</keyword>
<evidence type="ECO:0000313" key="3">
    <source>
        <dbReference type="EMBL" id="GAA1078617.1"/>
    </source>
</evidence>
<feature type="region of interest" description="Disordered" evidence="1">
    <location>
        <begin position="94"/>
        <end position="148"/>
    </location>
</feature>
<dbReference type="PROSITE" id="PS51257">
    <property type="entry name" value="PROKAR_LIPOPROTEIN"/>
    <property type="match status" value="1"/>
</dbReference>
<comment type="caution">
    <text evidence="3">The sequence shown here is derived from an EMBL/GenBank/DDBJ whole genome shotgun (WGS) entry which is preliminary data.</text>
</comment>
<feature type="compositionally biased region" description="Polar residues" evidence="1">
    <location>
        <begin position="109"/>
        <end position="128"/>
    </location>
</feature>
<accession>A0ABN1TGX2</accession>
<dbReference type="Proteomes" id="UP001499987">
    <property type="component" value="Unassembled WGS sequence"/>
</dbReference>
<protein>
    <recommendedName>
        <fullName evidence="5">Lipoprotein</fullName>
    </recommendedName>
</protein>
<reference evidence="3 4" key="1">
    <citation type="journal article" date="2019" name="Int. J. Syst. Evol. Microbiol.">
        <title>The Global Catalogue of Microorganisms (GCM) 10K type strain sequencing project: providing services to taxonomists for standard genome sequencing and annotation.</title>
        <authorList>
            <consortium name="The Broad Institute Genomics Platform"/>
            <consortium name="The Broad Institute Genome Sequencing Center for Infectious Disease"/>
            <person name="Wu L."/>
            <person name="Ma J."/>
        </authorList>
    </citation>
    <scope>NUCLEOTIDE SEQUENCE [LARGE SCALE GENOMIC DNA]</scope>
    <source>
        <strain evidence="3 4">JCM 13002</strain>
    </source>
</reference>
<proteinExistence type="predicted"/>
<evidence type="ECO:0000313" key="4">
    <source>
        <dbReference type="Proteomes" id="UP001499987"/>
    </source>
</evidence>
<feature type="compositionally biased region" description="Low complexity" evidence="1">
    <location>
        <begin position="134"/>
        <end position="148"/>
    </location>
</feature>